<feature type="repeat" description="ANK" evidence="1">
    <location>
        <begin position="290"/>
        <end position="312"/>
    </location>
</feature>
<sequence>MLSEMAIVTDLPTELITIICGNLDRSRDLSAIARTCRRLFTIADPILYENACRDRQIVPLAWGAKHGMAGTVRKAIDAGADINHHFRLSMTRKHWKIVVQLEKTAIRAMGGIHSNADSRLSSGSWNSSTATPMPWPKLPLASIRRSPTSTTWPLPTDCTTTLWRRIWRTRDSMRNMAALNTAALNTADYNHLTVTRRYTALHVAAREGHAEVVKVLLEAGAYMETESQWYCSCQPPIGLWSTVENPSENLHETAEWTPLHVAMCSNHFDIAKMLIDKACDMTLKAPEEAGKFSPLHHAAAAGDMDLVKHLLETPWYDSSDIDIEDDTGLTPFYHAYANRCWDSTVPYLLELGANINMIIKLSLWNCSVKTTPLGEACRLGLFEDAIKLVDLGGDIKKGIISPLPAAEPGNHIPLLHVCCMAPRQVQMGFPEVMALQDETSGSRMKLISKLIAAGTPPNCQWEGNSGQSPLSIAAQQGILPALEALLEAGADVHARDSLGRNALMTAISEQCRPQQMPAILSRFMGTLSVETHTFSTVIERLLDAGSNINDQDNEGKTVLHLLFYNHERITLSRSSDYEDEELLRMLLSRGADPFIQDKEGTDAFRNAFRGRYYSACDILIRHKSAQIVRSLDPEALLDMFKDAASEKFVSSGEFVNPGGKRPIFVEMVLDLDSNRLLSSNKGLLLDLLGRASLYSPQLLAAECLCRRGLRDMNLTTADKVFILHRSVGIDSWSIARQILEEGAEVDSRIGAGESPLYQALMGTIDCSTRKMEFIVRLVDSGANIHLPPSKPGGKTPLAVAIAKGQTRIVEWMLKKQPIEGNPQAVAADYLHHALSLAALPGNQALALEPLHARAQRKGLPSEAIVRALLLSGADPNQANGDGDKPLAVLLAGLLERKCLVSRLYHYIKLMGKGVDIHAKNLVGVSTGRYLEMLADIVRADGNAQMAEKLLGFKRALGKQVV</sequence>
<reference evidence="3" key="1">
    <citation type="submission" date="2023-06" db="EMBL/GenBank/DDBJ databases">
        <title>Genome-scale phylogeny and comparative genomics of the fungal order Sordariales.</title>
        <authorList>
            <consortium name="Lawrence Berkeley National Laboratory"/>
            <person name="Hensen N."/>
            <person name="Bonometti L."/>
            <person name="Westerberg I."/>
            <person name="Brannstrom I.O."/>
            <person name="Guillou S."/>
            <person name="Cros-Aarteil S."/>
            <person name="Calhoun S."/>
            <person name="Haridas S."/>
            <person name="Kuo A."/>
            <person name="Mondo S."/>
            <person name="Pangilinan J."/>
            <person name="Riley R."/>
            <person name="LaButti K."/>
            <person name="Andreopoulos B."/>
            <person name="Lipzen A."/>
            <person name="Chen C."/>
            <person name="Yanf M."/>
            <person name="Daum C."/>
            <person name="Ng V."/>
            <person name="Clum A."/>
            <person name="Steindorff A."/>
            <person name="Ohm R."/>
            <person name="Martin F."/>
            <person name="Silar P."/>
            <person name="Natvig D."/>
            <person name="Lalanne C."/>
            <person name="Gautier V."/>
            <person name="Ament-velasquez S.L."/>
            <person name="Kruys A."/>
            <person name="Hutchinson M.I."/>
            <person name="Powell A.J."/>
            <person name="Barry K."/>
            <person name="Miller A.N."/>
            <person name="Grigoriev I.V."/>
            <person name="Debuchy R."/>
            <person name="Gladieux P."/>
            <person name="Thoren M.H."/>
            <person name="Johannesson H."/>
        </authorList>
    </citation>
    <scope>NUCLEOTIDE SEQUENCE</scope>
    <source>
        <strain evidence="3">SMH3391-2</strain>
    </source>
</reference>
<dbReference type="InterPro" id="IPR001810">
    <property type="entry name" value="F-box_dom"/>
</dbReference>
<dbReference type="PANTHER" id="PTHR24133:SF40">
    <property type="entry name" value="ANKYRIN REPEAT DOMAIN 44"/>
    <property type="match status" value="1"/>
</dbReference>
<feature type="repeat" description="ANK" evidence="1">
    <location>
        <begin position="465"/>
        <end position="497"/>
    </location>
</feature>
<dbReference type="PRINTS" id="PR01415">
    <property type="entry name" value="ANKYRIN"/>
</dbReference>
<proteinExistence type="predicted"/>
<dbReference type="SUPFAM" id="SSF48403">
    <property type="entry name" value="Ankyrin repeat"/>
    <property type="match status" value="3"/>
</dbReference>
<dbReference type="EMBL" id="JAULSR010000003">
    <property type="protein sequence ID" value="KAK0625083.1"/>
    <property type="molecule type" value="Genomic_DNA"/>
</dbReference>
<dbReference type="Gene3D" id="1.25.40.20">
    <property type="entry name" value="Ankyrin repeat-containing domain"/>
    <property type="match status" value="4"/>
</dbReference>
<dbReference type="Proteomes" id="UP001174934">
    <property type="component" value="Unassembled WGS sequence"/>
</dbReference>
<dbReference type="Pfam" id="PF12937">
    <property type="entry name" value="F-box-like"/>
    <property type="match status" value="1"/>
</dbReference>
<feature type="repeat" description="ANK" evidence="1">
    <location>
        <begin position="254"/>
        <end position="286"/>
    </location>
</feature>
<accession>A0AA39X0N0</accession>
<dbReference type="SMART" id="SM00248">
    <property type="entry name" value="ANK"/>
    <property type="match status" value="11"/>
</dbReference>
<evidence type="ECO:0000256" key="1">
    <source>
        <dbReference type="PROSITE-ProRule" id="PRU00023"/>
    </source>
</evidence>
<dbReference type="InterPro" id="IPR002110">
    <property type="entry name" value="Ankyrin_rpt"/>
</dbReference>
<feature type="repeat" description="ANK" evidence="1">
    <location>
        <begin position="196"/>
        <end position="228"/>
    </location>
</feature>
<gene>
    <name evidence="3" type="ORF">B0T17DRAFT_558229</name>
</gene>
<feature type="non-terminal residue" evidence="3">
    <location>
        <position position="1"/>
    </location>
</feature>
<protein>
    <submittedName>
        <fullName evidence="3">Ankyrin repeat-containing domain protein</fullName>
    </submittedName>
</protein>
<evidence type="ECO:0000313" key="3">
    <source>
        <dbReference type="EMBL" id="KAK0625083.1"/>
    </source>
</evidence>
<feature type="domain" description="F-box" evidence="2">
    <location>
        <begin position="9"/>
        <end position="53"/>
    </location>
</feature>
<comment type="caution">
    <text evidence="3">The sequence shown here is derived from an EMBL/GenBank/DDBJ whole genome shotgun (WGS) entry which is preliminary data.</text>
</comment>
<name>A0AA39X0N0_9PEZI</name>
<dbReference type="PANTHER" id="PTHR24133">
    <property type="entry name" value="ANKYRIN DOMAIN-CONTAINING"/>
    <property type="match status" value="1"/>
</dbReference>
<dbReference type="AlphaFoldDB" id="A0AA39X0N0"/>
<dbReference type="Pfam" id="PF13857">
    <property type="entry name" value="Ank_5"/>
    <property type="match status" value="1"/>
</dbReference>
<dbReference type="CDD" id="cd09917">
    <property type="entry name" value="F-box_SF"/>
    <property type="match status" value="1"/>
</dbReference>
<dbReference type="InterPro" id="IPR036770">
    <property type="entry name" value="Ankyrin_rpt-contain_sf"/>
</dbReference>
<keyword evidence="4" id="KW-1185">Reference proteome</keyword>
<organism evidence="3 4">
    <name type="scientific">Bombardia bombarda</name>
    <dbReference type="NCBI Taxonomy" id="252184"/>
    <lineage>
        <taxon>Eukaryota</taxon>
        <taxon>Fungi</taxon>
        <taxon>Dikarya</taxon>
        <taxon>Ascomycota</taxon>
        <taxon>Pezizomycotina</taxon>
        <taxon>Sordariomycetes</taxon>
        <taxon>Sordariomycetidae</taxon>
        <taxon>Sordariales</taxon>
        <taxon>Lasiosphaeriaceae</taxon>
        <taxon>Bombardia</taxon>
    </lineage>
</organism>
<dbReference type="Pfam" id="PF12796">
    <property type="entry name" value="Ank_2"/>
    <property type="match status" value="2"/>
</dbReference>
<keyword evidence="1" id="KW-0040">ANK repeat</keyword>
<evidence type="ECO:0000313" key="4">
    <source>
        <dbReference type="Proteomes" id="UP001174934"/>
    </source>
</evidence>
<dbReference type="InterPro" id="IPR052391">
    <property type="entry name" value="E3_Ligase-Neurotoxin"/>
</dbReference>
<evidence type="ECO:0000259" key="2">
    <source>
        <dbReference type="Pfam" id="PF12937"/>
    </source>
</evidence>
<dbReference type="PROSITE" id="PS50088">
    <property type="entry name" value="ANK_REPEAT"/>
    <property type="match status" value="4"/>
</dbReference>
<dbReference type="PROSITE" id="PS50297">
    <property type="entry name" value="ANK_REP_REGION"/>
    <property type="match status" value="3"/>
</dbReference>